<evidence type="ECO:0000256" key="24">
    <source>
        <dbReference type="ARBA" id="ARBA00065158"/>
    </source>
</evidence>
<keyword evidence="20 28" id="KW-0175">Coiled coil</keyword>
<reference evidence="37" key="1">
    <citation type="submission" date="2020-07" db="EMBL/GenBank/DDBJ databases">
        <title>Multicomponent nature underlies the extraordinary mechanical properties of spider dragline silk.</title>
        <authorList>
            <person name="Kono N."/>
            <person name="Nakamura H."/>
            <person name="Mori M."/>
            <person name="Yoshida Y."/>
            <person name="Ohtoshi R."/>
            <person name="Malay A.D."/>
            <person name="Moran D.A.P."/>
            <person name="Tomita M."/>
            <person name="Numata K."/>
            <person name="Arakawa K."/>
        </authorList>
    </citation>
    <scope>NUCLEOTIDE SEQUENCE</scope>
</reference>
<evidence type="ECO:0000256" key="31">
    <source>
        <dbReference type="SAM" id="MobiDB-lite"/>
    </source>
</evidence>
<dbReference type="SMART" id="SM00133">
    <property type="entry name" value="S_TK_X"/>
    <property type="match status" value="1"/>
</dbReference>
<dbReference type="CDD" id="cd01242">
    <property type="entry name" value="PH_ROCK"/>
    <property type="match status" value="1"/>
</dbReference>
<keyword evidence="13" id="KW-0479">Metal-binding</keyword>
<dbReference type="GO" id="GO:0031032">
    <property type="term" value="P:actomyosin structure organization"/>
    <property type="evidence" value="ECO:0007669"/>
    <property type="project" value="TreeGrafter"/>
</dbReference>
<evidence type="ECO:0000256" key="17">
    <source>
        <dbReference type="ARBA" id="ARBA00022833"/>
    </source>
</evidence>
<evidence type="ECO:0000256" key="6">
    <source>
        <dbReference type="ARBA" id="ARBA00009903"/>
    </source>
</evidence>
<dbReference type="GO" id="GO:0030866">
    <property type="term" value="P:cortical actin cytoskeleton organization"/>
    <property type="evidence" value="ECO:0007669"/>
    <property type="project" value="TreeGrafter"/>
</dbReference>
<keyword evidence="38" id="KW-1185">Reference proteome</keyword>
<feature type="compositionally biased region" description="Polar residues" evidence="31">
    <location>
        <begin position="1415"/>
        <end position="1440"/>
    </location>
</feature>
<dbReference type="Gene3D" id="3.30.200.20">
    <property type="entry name" value="Phosphorylase Kinase, domain 1"/>
    <property type="match status" value="1"/>
</dbReference>
<dbReference type="PROSITE" id="PS50011">
    <property type="entry name" value="PROTEIN_KINASE_DOM"/>
    <property type="match status" value="1"/>
</dbReference>
<feature type="domain" description="Phorbol-ester/DAG-type" evidence="34">
    <location>
        <begin position="1307"/>
        <end position="1362"/>
    </location>
</feature>
<feature type="domain" description="AGC-kinase C-terminal" evidence="35">
    <location>
        <begin position="414"/>
        <end position="482"/>
    </location>
</feature>
<dbReference type="GO" id="GO:0005737">
    <property type="term" value="C:cytoplasm"/>
    <property type="evidence" value="ECO:0007669"/>
    <property type="project" value="TreeGrafter"/>
</dbReference>
<dbReference type="GO" id="GO:0031267">
    <property type="term" value="F:small GTPase binding"/>
    <property type="evidence" value="ECO:0007669"/>
    <property type="project" value="InterPro"/>
</dbReference>
<evidence type="ECO:0000259" key="35">
    <source>
        <dbReference type="PROSITE" id="PS51285"/>
    </source>
</evidence>
<dbReference type="SMART" id="SM00233">
    <property type="entry name" value="PH"/>
    <property type="match status" value="1"/>
</dbReference>
<evidence type="ECO:0000259" key="32">
    <source>
        <dbReference type="PROSITE" id="PS50003"/>
    </source>
</evidence>
<dbReference type="InterPro" id="IPR050839">
    <property type="entry name" value="Rho-assoc_Ser/Thr_Kinase"/>
</dbReference>
<keyword evidence="22" id="KW-0206">Cytoskeleton</keyword>
<dbReference type="InterPro" id="IPR057529">
    <property type="entry name" value="MRCK/ROCK_PH"/>
</dbReference>
<accession>A0A8X6HHZ5</accession>
<evidence type="ECO:0000259" key="33">
    <source>
        <dbReference type="PROSITE" id="PS50011"/>
    </source>
</evidence>
<dbReference type="CDD" id="cd05596">
    <property type="entry name" value="STKc_ROCK"/>
    <property type="match status" value="1"/>
</dbReference>
<comment type="similarity">
    <text evidence="6">Belongs to the protein kinase superfamily. AGC Ser/Thr protein kinase family.</text>
</comment>
<evidence type="ECO:0000256" key="5">
    <source>
        <dbReference type="ARBA" id="ARBA00004626"/>
    </source>
</evidence>
<dbReference type="CDD" id="cd20813">
    <property type="entry name" value="C1_ROCK"/>
    <property type="match status" value="1"/>
</dbReference>
<evidence type="ECO:0000256" key="19">
    <source>
        <dbReference type="ARBA" id="ARBA00022842"/>
    </source>
</evidence>
<evidence type="ECO:0000256" key="20">
    <source>
        <dbReference type="ARBA" id="ARBA00023054"/>
    </source>
</evidence>
<dbReference type="PROSITE" id="PS51285">
    <property type="entry name" value="AGC_KINASE_CTER"/>
    <property type="match status" value="1"/>
</dbReference>
<comment type="subunit">
    <text evidence="24">Interacts with rho-1.</text>
</comment>
<evidence type="ECO:0000256" key="11">
    <source>
        <dbReference type="ARBA" id="ARBA00022553"/>
    </source>
</evidence>
<name>A0A8X6HHZ5_TRICU</name>
<dbReference type="SUPFAM" id="SSF56112">
    <property type="entry name" value="Protein kinase-like (PK-like)"/>
    <property type="match status" value="1"/>
</dbReference>
<evidence type="ECO:0000256" key="26">
    <source>
        <dbReference type="ARBA" id="ARBA00079005"/>
    </source>
</evidence>
<comment type="caution">
    <text evidence="37">The sequence shown here is derived from an EMBL/GenBank/DDBJ whole genome shotgun (WGS) entry which is preliminary data.</text>
</comment>
<dbReference type="GO" id="GO:0048598">
    <property type="term" value="P:embryonic morphogenesis"/>
    <property type="evidence" value="ECO:0007669"/>
    <property type="project" value="TreeGrafter"/>
</dbReference>
<evidence type="ECO:0000256" key="2">
    <source>
        <dbReference type="ARBA" id="ARBA00004184"/>
    </source>
</evidence>
<dbReference type="CDD" id="cd22250">
    <property type="entry name" value="ROCK_SBD"/>
    <property type="match status" value="1"/>
</dbReference>
<evidence type="ECO:0000256" key="7">
    <source>
        <dbReference type="ARBA" id="ARBA00012513"/>
    </source>
</evidence>
<dbReference type="InterPro" id="IPR008271">
    <property type="entry name" value="Ser/Thr_kinase_AS"/>
</dbReference>
<protein>
    <recommendedName>
        <fullName evidence="25">Rho-associated protein kinase let-502</fullName>
        <ecNumber evidence="7">2.7.11.1</ecNumber>
    </recommendedName>
    <alternativeName>
        <fullName evidence="26">Lethal protein 502</fullName>
    </alternativeName>
    <alternativeName>
        <fullName evidence="27">Rho-binding kinase let-502</fullName>
    </alternativeName>
</protein>
<dbReference type="Gene3D" id="1.10.510.10">
    <property type="entry name" value="Transferase(Phosphotransferase) domain 1"/>
    <property type="match status" value="1"/>
</dbReference>
<feature type="domain" description="RhoBD" evidence="36">
    <location>
        <begin position="1021"/>
        <end position="1089"/>
    </location>
</feature>
<keyword evidence="21" id="KW-0472">Membrane</keyword>
<evidence type="ECO:0000256" key="22">
    <source>
        <dbReference type="ARBA" id="ARBA00023212"/>
    </source>
</evidence>
<dbReference type="PROSITE" id="PS50003">
    <property type="entry name" value="PH_DOMAIN"/>
    <property type="match status" value="1"/>
</dbReference>
<dbReference type="SUPFAM" id="SSF57889">
    <property type="entry name" value="Cysteine-rich domain"/>
    <property type="match status" value="1"/>
</dbReference>
<feature type="region of interest" description="Disordered" evidence="31">
    <location>
        <begin position="1402"/>
        <end position="1440"/>
    </location>
</feature>
<dbReference type="PROSITE" id="PS00108">
    <property type="entry name" value="PROTEIN_KINASE_ST"/>
    <property type="match status" value="1"/>
</dbReference>
<dbReference type="FunFam" id="2.30.29.30:FF:000308">
    <property type="entry name" value="Rho-associated protein kinase 1"/>
    <property type="match status" value="1"/>
</dbReference>
<keyword evidence="11" id="KW-0597">Phosphoprotein</keyword>
<evidence type="ECO:0000256" key="21">
    <source>
        <dbReference type="ARBA" id="ARBA00023136"/>
    </source>
</evidence>
<dbReference type="InterPro" id="IPR011993">
    <property type="entry name" value="PH-like_dom_sf"/>
</dbReference>
<keyword evidence="10" id="KW-0723">Serine/threonine-protein kinase</keyword>
<evidence type="ECO:0000256" key="18">
    <source>
        <dbReference type="ARBA" id="ARBA00022840"/>
    </source>
</evidence>
<feature type="coiled-coil region" evidence="30">
    <location>
        <begin position="504"/>
        <end position="639"/>
    </location>
</feature>
<evidence type="ECO:0000256" key="29">
    <source>
        <dbReference type="PROSITE-ProRule" id="PRU10141"/>
    </source>
</evidence>
<keyword evidence="8" id="KW-1003">Cell membrane</keyword>
<dbReference type="PROSITE" id="PS00107">
    <property type="entry name" value="PROTEIN_KINASE_ATP"/>
    <property type="match status" value="1"/>
</dbReference>
<comment type="subcellular location">
    <subcellularLocation>
        <location evidence="3">Cell membrane</location>
    </subcellularLocation>
    <subcellularLocation>
        <location evidence="5">Cleavage furrow</location>
    </subcellularLocation>
    <subcellularLocation>
        <location evidence="4">Cytoplasm</location>
        <location evidence="4">Cytoskeleton</location>
    </subcellularLocation>
    <subcellularLocation>
        <location evidence="2">Endomembrane system</location>
        <topology evidence="2">Peripheral membrane protein</topology>
    </subcellularLocation>
</comment>
<keyword evidence="15" id="KW-0863">Zinc-finger</keyword>
<dbReference type="GO" id="GO:1901888">
    <property type="term" value="P:regulation of cell junction assembly"/>
    <property type="evidence" value="ECO:0007669"/>
    <property type="project" value="TreeGrafter"/>
</dbReference>
<dbReference type="FunFam" id="1.10.510.10:FF:000047">
    <property type="entry name" value="Rho-associated protein kinase 1"/>
    <property type="match status" value="1"/>
</dbReference>
<sequence length="1440" mass="167421">MKNSFVSIRGESYYQPCERKELCFLLKSVRGFQRLKICMKEASIFIHFFALKDIVCNVDRCSFCLLGGKLEMDKIEDVHRMERLLDLESRIADVKSEINIDSLLDTVQALYLDCSHPALRRIKNIESYVQRYEQAANLIEACRMKPDDFTVIKTIGRGAFGEVQLVRHKSTKKLYAMKLLSKFEMIKRSDSAFFFEERFILAHANSEWIVKLHFAFQDSKNLFMVMDYMPGGDMVNLMSNYDVPESWSKFYCAELILAVDAIHQMGFVHRDVKPDNMLLDKQGHLKLSDFGTCVRMSPDGLVRSDTAVGTPDYISPEVLKSQNGNGEYGRECDYWSVGVFMYEILIGDTPFYAESLVGTYGKIIDHKNSLVFPEDVEISKEAKHLICSFLTDRHERLGRNGVEEIKAHPFFRSDEFTFDNLRECIPPVVPEIVTDDDTSNFDEISADEISEEKFPATKTFAGNHLPFIGFSYSGDYQLMSRGLFTKNIDEIDKNAQNTDSLIKIERLEEEIYNLNNINEELERKYRFSLKQLENFANQQQNVSAIEKENRELEKSVAMLKHDLKEVQRKLEYEIENRRNAEEKLDQLSNRIKEEKMLRAQVSASSSQMSEKVFNLEKELKELNEKVKIETDNNLKLKKANAEALLCISTKEQNIHELHEKINSLHNVNVSKERTIRSLEMQYEERLAQASERTSELESRKHALDLELERISKRENSLIVENREINNKFVELEKNHAMLVLELKNLQKKLDEEAAAHRKDLDSLTADKKRLLSSTEEANLEALQALQIKLNEEKAQRHKLEQMNVSKEREISMLTVEQRQLKLQFQKLEGEYVKEIEKVKALTQDYEEECQKRSNLQSEFTNQLSEISKLKTKEKQLLQDINDLQEFKKSIEDELNKMKMLKSMDDLQMKELEDQLEAESYFSTLYKTQVKELKEEIDEKQQIILDFENERNNIYHQLQLAAARADSESLARSIAEETIADLEKERTMHELELKDLLSRHRAELSNKDVTISSLKDKESEFKKTVELLTREKDELNLKILTLQEELKNVKNQSSNVDEQIQQLNKQIQQERLLKLQAVNKLAEVMNRKDWSGKKNKSSATFDLRKKEKECRKIQQELTLEKEKYNQMITRFNKELSEMQALLYDESQAKLKIQMELDSKDSEIEQLQHKLALVNSENASFSSGIEDNDDGFPEIRLEGWLSIPSKQNIKRHGWKKLYVVVSSRKIIFYNSEADKLNADPIIILNLSKLFHVRPVTQGDVIRAEVKDIPRIFQLLYAGEGESRKPGDSSHLDMSLSKDTMQLGVLEHKGHDFVSINFHMPTACEVCPKPMWHMFRPPPALECRRCRLKVHKDHLEKKEDLIAPCKVNYDPNSARELLLMANTIEEQQMWVSRLRKKIEKCGYAAHQESRDGSPRASMRSTSKYQPQKSATLPSNVLSSSTRK</sequence>
<dbReference type="SUPFAM" id="SSF103652">
    <property type="entry name" value="G protein-binding domain"/>
    <property type="match status" value="1"/>
</dbReference>
<evidence type="ECO:0000256" key="3">
    <source>
        <dbReference type="ARBA" id="ARBA00004236"/>
    </source>
</evidence>
<evidence type="ECO:0000256" key="23">
    <source>
        <dbReference type="ARBA" id="ARBA00053856"/>
    </source>
</evidence>
<evidence type="ECO:0000313" key="37">
    <source>
        <dbReference type="EMBL" id="GFR23939.1"/>
    </source>
</evidence>
<feature type="domain" description="PH" evidence="32">
    <location>
        <begin position="1192"/>
        <end position="1396"/>
    </location>
</feature>
<evidence type="ECO:0000256" key="25">
    <source>
        <dbReference type="ARBA" id="ARBA00068946"/>
    </source>
</evidence>
<dbReference type="GO" id="GO:0005524">
    <property type="term" value="F:ATP binding"/>
    <property type="evidence" value="ECO:0007669"/>
    <property type="project" value="UniProtKB-UniRule"/>
</dbReference>
<dbReference type="InterPro" id="IPR000961">
    <property type="entry name" value="AGC-kinase_C"/>
</dbReference>
<dbReference type="OrthoDB" id="6431925at2759"/>
<dbReference type="Pfam" id="PF08912">
    <property type="entry name" value="Rho_Binding"/>
    <property type="match status" value="1"/>
</dbReference>
<dbReference type="GO" id="GO:0000281">
    <property type="term" value="P:mitotic cytokinesis"/>
    <property type="evidence" value="ECO:0007669"/>
    <property type="project" value="TreeGrafter"/>
</dbReference>
<comment type="cofactor">
    <cofactor evidence="1">
        <name>Mg(2+)</name>
        <dbReference type="ChEBI" id="CHEBI:18420"/>
    </cofactor>
</comment>
<evidence type="ECO:0000259" key="34">
    <source>
        <dbReference type="PROSITE" id="PS50081"/>
    </source>
</evidence>
<dbReference type="GO" id="GO:0007266">
    <property type="term" value="P:Rho protein signal transduction"/>
    <property type="evidence" value="ECO:0007669"/>
    <property type="project" value="UniProtKB-UniRule"/>
</dbReference>
<dbReference type="InterPro" id="IPR017441">
    <property type="entry name" value="Protein_kinase_ATP_BS"/>
</dbReference>
<dbReference type="Gene3D" id="2.30.29.30">
    <property type="entry name" value="Pleckstrin-homology domain (PH domain)/Phosphotyrosine-binding domain (PTB)"/>
    <property type="match status" value="1"/>
</dbReference>
<dbReference type="PANTHER" id="PTHR22988:SF73">
    <property type="entry name" value="RHO-ASSOCIATED PROTEIN KINASE"/>
    <property type="match status" value="1"/>
</dbReference>
<dbReference type="Pfam" id="PF25346">
    <property type="entry name" value="PH_MRCK"/>
    <property type="match status" value="1"/>
</dbReference>
<evidence type="ECO:0000256" key="14">
    <source>
        <dbReference type="ARBA" id="ARBA00022741"/>
    </source>
</evidence>
<dbReference type="Pfam" id="PF00069">
    <property type="entry name" value="Pkinase"/>
    <property type="match status" value="1"/>
</dbReference>
<dbReference type="Gene3D" id="1.20.5.340">
    <property type="match status" value="1"/>
</dbReference>
<dbReference type="InterPro" id="IPR001849">
    <property type="entry name" value="PH_domain"/>
</dbReference>
<dbReference type="FunFam" id="3.30.200.20:FF:000072">
    <property type="entry name" value="Rho-associated protein kinase 2"/>
    <property type="match status" value="1"/>
</dbReference>
<feature type="domain" description="Protein kinase" evidence="33">
    <location>
        <begin position="149"/>
        <end position="411"/>
    </location>
</feature>
<evidence type="ECO:0000256" key="28">
    <source>
        <dbReference type="PROSITE-ProRule" id="PRU01206"/>
    </source>
</evidence>
<evidence type="ECO:0000256" key="4">
    <source>
        <dbReference type="ARBA" id="ARBA00004245"/>
    </source>
</evidence>
<keyword evidence="12" id="KW-0808">Transferase</keyword>
<dbReference type="PROSITE" id="PS51859">
    <property type="entry name" value="RHO_BD"/>
    <property type="match status" value="1"/>
</dbReference>
<dbReference type="FunFam" id="1.20.5.730:FF:000001">
    <property type="entry name" value="rho-associated protein kinase 2"/>
    <property type="match status" value="1"/>
</dbReference>
<dbReference type="SUPFAM" id="SSF50729">
    <property type="entry name" value="PH domain-like"/>
    <property type="match status" value="1"/>
</dbReference>
<dbReference type="GO" id="GO:0008270">
    <property type="term" value="F:zinc ion binding"/>
    <property type="evidence" value="ECO:0007669"/>
    <property type="project" value="UniProtKB-KW"/>
</dbReference>
<dbReference type="InterPro" id="IPR015008">
    <property type="entry name" value="ROCK_Rho-bd_dom"/>
</dbReference>
<evidence type="ECO:0000256" key="27">
    <source>
        <dbReference type="ARBA" id="ARBA00082807"/>
    </source>
</evidence>
<dbReference type="PANTHER" id="PTHR22988">
    <property type="entry name" value="MYOTONIC DYSTROPHY S/T KINASE-RELATED"/>
    <property type="match status" value="1"/>
</dbReference>
<dbReference type="EC" id="2.7.11.1" evidence="7"/>
<dbReference type="FunFam" id="3.30.60.20:FF:000036">
    <property type="entry name" value="Rho-associated protein kinase 1"/>
    <property type="match status" value="1"/>
</dbReference>
<dbReference type="InterPro" id="IPR002219">
    <property type="entry name" value="PKC_DAG/PE"/>
</dbReference>
<dbReference type="Gene3D" id="1.20.5.730">
    <property type="entry name" value="Single helix bin"/>
    <property type="match status" value="1"/>
</dbReference>
<keyword evidence="14 29" id="KW-0547">Nucleotide-binding</keyword>
<evidence type="ECO:0000256" key="12">
    <source>
        <dbReference type="ARBA" id="ARBA00022679"/>
    </source>
</evidence>
<evidence type="ECO:0000256" key="9">
    <source>
        <dbReference type="ARBA" id="ARBA00022490"/>
    </source>
</evidence>
<dbReference type="Gene3D" id="3.30.60.20">
    <property type="match status" value="1"/>
</dbReference>
<dbReference type="GO" id="GO:0005856">
    <property type="term" value="C:cytoskeleton"/>
    <property type="evidence" value="ECO:0007669"/>
    <property type="project" value="UniProtKB-SubCell"/>
</dbReference>
<feature type="coiled-coil region" evidence="30">
    <location>
        <begin position="679"/>
        <end position="1175"/>
    </location>
</feature>
<evidence type="ECO:0000313" key="38">
    <source>
        <dbReference type="Proteomes" id="UP000887116"/>
    </source>
</evidence>
<evidence type="ECO:0000256" key="30">
    <source>
        <dbReference type="SAM" id="Coils"/>
    </source>
</evidence>
<evidence type="ECO:0000256" key="10">
    <source>
        <dbReference type="ARBA" id="ARBA00022527"/>
    </source>
</evidence>
<dbReference type="InterPro" id="IPR000719">
    <property type="entry name" value="Prot_kinase_dom"/>
</dbReference>
<evidence type="ECO:0000256" key="16">
    <source>
        <dbReference type="ARBA" id="ARBA00022777"/>
    </source>
</evidence>
<organism evidence="37 38">
    <name type="scientific">Trichonephila clavata</name>
    <name type="common">Joro spider</name>
    <name type="synonym">Nephila clavata</name>
    <dbReference type="NCBI Taxonomy" id="2740835"/>
    <lineage>
        <taxon>Eukaryota</taxon>
        <taxon>Metazoa</taxon>
        <taxon>Ecdysozoa</taxon>
        <taxon>Arthropoda</taxon>
        <taxon>Chelicerata</taxon>
        <taxon>Arachnida</taxon>
        <taxon>Araneae</taxon>
        <taxon>Araneomorphae</taxon>
        <taxon>Entelegynae</taxon>
        <taxon>Araneoidea</taxon>
        <taxon>Nephilidae</taxon>
        <taxon>Trichonephila</taxon>
    </lineage>
</organism>
<proteinExistence type="inferred from homology"/>
<dbReference type="EMBL" id="BMAO01008498">
    <property type="protein sequence ID" value="GFR23939.1"/>
    <property type="molecule type" value="Genomic_DNA"/>
</dbReference>
<dbReference type="Proteomes" id="UP000887116">
    <property type="component" value="Unassembled WGS sequence"/>
</dbReference>
<keyword evidence="16 37" id="KW-0418">Kinase</keyword>
<keyword evidence="18 29" id="KW-0067">ATP-binding</keyword>
<dbReference type="SMART" id="SM00109">
    <property type="entry name" value="C1"/>
    <property type="match status" value="1"/>
</dbReference>
<dbReference type="GO" id="GO:0012505">
    <property type="term" value="C:endomembrane system"/>
    <property type="evidence" value="ECO:0007669"/>
    <property type="project" value="UniProtKB-SubCell"/>
</dbReference>
<feature type="binding site" evidence="29">
    <location>
        <position position="178"/>
    </location>
    <ligand>
        <name>ATP</name>
        <dbReference type="ChEBI" id="CHEBI:30616"/>
    </ligand>
</feature>
<keyword evidence="19" id="KW-0460">Magnesium</keyword>
<evidence type="ECO:0000256" key="13">
    <source>
        <dbReference type="ARBA" id="ARBA00022723"/>
    </source>
</evidence>
<dbReference type="InterPro" id="IPR046349">
    <property type="entry name" value="C1-like_sf"/>
</dbReference>
<evidence type="ECO:0000256" key="1">
    <source>
        <dbReference type="ARBA" id="ARBA00001946"/>
    </source>
</evidence>
<comment type="function">
    <text evidence="23">Negatively regulates mel-11 to relieve the inhibition of mlc-4, allowing contraction of the circumferentially oriented microfilaments in epidermal cells and thereby regulating myosin II contractility during spermathecal contraction, cleavage furrow contraction in early embryos, and embryonic elongation and morphogenesis. Required for P-cell migration. May also play a role in oocyte cellularization.</text>
</comment>
<gene>
    <name evidence="37" type="primary">ROCK2</name>
    <name evidence="37" type="ORF">TNCT_157901</name>
</gene>
<dbReference type="PROSITE" id="PS50081">
    <property type="entry name" value="ZF_DAG_PE_2"/>
    <property type="match status" value="1"/>
</dbReference>
<evidence type="ECO:0000259" key="36">
    <source>
        <dbReference type="PROSITE" id="PS51859"/>
    </source>
</evidence>
<dbReference type="InterPro" id="IPR011009">
    <property type="entry name" value="Kinase-like_dom_sf"/>
</dbReference>
<keyword evidence="9" id="KW-0963">Cytoplasm</keyword>
<dbReference type="SMART" id="SM00220">
    <property type="entry name" value="S_TKc"/>
    <property type="match status" value="1"/>
</dbReference>
<keyword evidence="17" id="KW-0862">Zinc</keyword>
<evidence type="ECO:0000256" key="8">
    <source>
        <dbReference type="ARBA" id="ARBA00022475"/>
    </source>
</evidence>
<dbReference type="GO" id="GO:0072518">
    <property type="term" value="F:Rho-dependent protein serine/threonine kinase activity"/>
    <property type="evidence" value="ECO:0007669"/>
    <property type="project" value="TreeGrafter"/>
</dbReference>
<dbReference type="GO" id="GO:0032154">
    <property type="term" value="C:cleavage furrow"/>
    <property type="evidence" value="ECO:0007669"/>
    <property type="project" value="UniProtKB-SubCell"/>
</dbReference>
<evidence type="ECO:0000256" key="15">
    <source>
        <dbReference type="ARBA" id="ARBA00022771"/>
    </source>
</evidence>